<reference evidence="1 2" key="1">
    <citation type="journal article" date="2021" name="Front. Genet.">
        <title>Chromosome-Level Genome Assembly Reveals Significant Gene Expansion in the Toll and IMD Signaling Pathways of Dendrolimus kikuchii.</title>
        <authorList>
            <person name="Zhou J."/>
            <person name="Wu P."/>
            <person name="Xiong Z."/>
            <person name="Liu N."/>
            <person name="Zhao N."/>
            <person name="Ji M."/>
            <person name="Qiu Y."/>
            <person name="Yang B."/>
        </authorList>
    </citation>
    <scope>NUCLEOTIDE SEQUENCE [LARGE SCALE GENOMIC DNA]</scope>
    <source>
        <strain evidence="1">Ann1</strain>
    </source>
</reference>
<dbReference type="EMBL" id="CM034401">
    <property type="protein sequence ID" value="KAJ0175832.1"/>
    <property type="molecule type" value="Genomic_DNA"/>
</dbReference>
<dbReference type="Proteomes" id="UP000824533">
    <property type="component" value="Linkage Group LG15"/>
</dbReference>
<accession>A0ACC1CW41</accession>
<keyword evidence="2" id="KW-1185">Reference proteome</keyword>
<organism evidence="1 2">
    <name type="scientific">Dendrolimus kikuchii</name>
    <dbReference type="NCBI Taxonomy" id="765133"/>
    <lineage>
        <taxon>Eukaryota</taxon>
        <taxon>Metazoa</taxon>
        <taxon>Ecdysozoa</taxon>
        <taxon>Arthropoda</taxon>
        <taxon>Hexapoda</taxon>
        <taxon>Insecta</taxon>
        <taxon>Pterygota</taxon>
        <taxon>Neoptera</taxon>
        <taxon>Endopterygota</taxon>
        <taxon>Lepidoptera</taxon>
        <taxon>Glossata</taxon>
        <taxon>Ditrysia</taxon>
        <taxon>Bombycoidea</taxon>
        <taxon>Lasiocampidae</taxon>
        <taxon>Dendrolimus</taxon>
    </lineage>
</organism>
<evidence type="ECO:0000313" key="2">
    <source>
        <dbReference type="Proteomes" id="UP000824533"/>
    </source>
</evidence>
<proteinExistence type="predicted"/>
<evidence type="ECO:0000313" key="1">
    <source>
        <dbReference type="EMBL" id="KAJ0175832.1"/>
    </source>
</evidence>
<sequence>MESTKGFIISINNMDPCPGADVTSLTSDVAQFYAGKSIFITGGTGFLGKVLLEKLLYSCADIVKIYLLVRDKMGVQANQRLDKLFEKPLFSRIKQERPDVLKKVVLISGDLTSPNLGINSRDVQILIDKVSVFIHSAATVKFNEVLSMTLKVNVDGTKEALNLAQRMKNMQLFVYVSTAYSHTQEPVLKEIAYPPPVQLKEEYEFAMQHYMQHHEEVENDLTTFLRGHPNTYTFTKALAENYVIQNHRDVPVIIVRPSIVSASFNEPVAGWVDNWYGATAILSGIVKGLIRVLYSRCDVILDLIPLDYVSNLIIVATAKSKRSNRIIFYNCCSSWANPITMAELFKHITIYASKHEMSTYPTLHFTIRKWLFSSLQFLLQTCPAQIADLWLRIIGRKTRYVKICSQVRAVCKTLEFFTSNSWEMQCQNTRNLHSSLSESDQRIFPCDPKTINWNEYMVKYFDGIFKYLLKET</sequence>
<name>A0ACC1CW41_9NEOP</name>
<gene>
    <name evidence="1" type="ORF">K1T71_008991</name>
</gene>
<comment type="caution">
    <text evidence="1">The sequence shown here is derived from an EMBL/GenBank/DDBJ whole genome shotgun (WGS) entry which is preliminary data.</text>
</comment>
<protein>
    <submittedName>
        <fullName evidence="1">Uncharacterized protein</fullName>
    </submittedName>
</protein>